<sequence>MEDDAIVHVIDDDPSMRRSVESLLRSVDIVARTYESARAFLASEQPDLPGCLLLDVRLPGLSGLDFQSQLERLGIGLPVIMMTAHGDIPMTVQAMKAGATDFLPKPFRDQDLIDAVAVAIERDRVRRIDDQELALVRERYALLSDREKQVMAFVTNGRLNKQVAFDLGLSEITIKIHRASGMRKMGARTLPDLVKMAQLLKL</sequence>
<dbReference type="GO" id="GO:0003677">
    <property type="term" value="F:DNA binding"/>
    <property type="evidence" value="ECO:0007669"/>
    <property type="project" value="UniProtKB-KW"/>
</dbReference>
<dbReference type="Gene3D" id="3.40.50.2300">
    <property type="match status" value="1"/>
</dbReference>
<protein>
    <submittedName>
        <fullName evidence="9">Nodulation protein W</fullName>
    </submittedName>
</protein>
<dbReference type="InterPro" id="IPR036388">
    <property type="entry name" value="WH-like_DNA-bd_sf"/>
</dbReference>
<evidence type="ECO:0000313" key="9">
    <source>
        <dbReference type="EMBL" id="AJP71151.1"/>
    </source>
</evidence>
<dbReference type="CDD" id="cd17537">
    <property type="entry name" value="REC_FixJ"/>
    <property type="match status" value="1"/>
</dbReference>
<dbReference type="GO" id="GO:0000160">
    <property type="term" value="P:phosphorelay signal transduction system"/>
    <property type="evidence" value="ECO:0007669"/>
    <property type="project" value="UniProtKB-KW"/>
</dbReference>
<keyword evidence="5" id="KW-0804">Transcription</keyword>
<dbReference type="Proteomes" id="UP000032300">
    <property type="component" value="Chromosome"/>
</dbReference>
<dbReference type="PROSITE" id="PS50043">
    <property type="entry name" value="HTH_LUXR_2"/>
    <property type="match status" value="1"/>
</dbReference>
<dbReference type="SUPFAM" id="SSF52172">
    <property type="entry name" value="CheY-like"/>
    <property type="match status" value="1"/>
</dbReference>
<feature type="modified residue" description="4-aspartylphosphate" evidence="6">
    <location>
        <position position="55"/>
    </location>
</feature>
<dbReference type="OrthoDB" id="9782655at2"/>
<evidence type="ECO:0000313" key="10">
    <source>
        <dbReference type="Proteomes" id="UP000032300"/>
    </source>
</evidence>
<dbReference type="PANTHER" id="PTHR44688:SF16">
    <property type="entry name" value="DNA-BINDING TRANSCRIPTIONAL ACTIVATOR DEVR_DOSR"/>
    <property type="match status" value="1"/>
</dbReference>
<evidence type="ECO:0000256" key="6">
    <source>
        <dbReference type="PROSITE-ProRule" id="PRU00169"/>
    </source>
</evidence>
<dbReference type="FunFam" id="3.40.50.2300:FF:000018">
    <property type="entry name" value="DNA-binding transcriptional regulator NtrC"/>
    <property type="match status" value="1"/>
</dbReference>
<keyword evidence="2" id="KW-0902">Two-component regulatory system</keyword>
<evidence type="ECO:0000259" key="8">
    <source>
        <dbReference type="PROSITE" id="PS50110"/>
    </source>
</evidence>
<dbReference type="SUPFAM" id="SSF46894">
    <property type="entry name" value="C-terminal effector domain of the bipartite response regulators"/>
    <property type="match status" value="1"/>
</dbReference>
<evidence type="ECO:0000256" key="4">
    <source>
        <dbReference type="ARBA" id="ARBA00023125"/>
    </source>
</evidence>
<dbReference type="InterPro" id="IPR000792">
    <property type="entry name" value="Tscrpt_reg_LuxR_C"/>
</dbReference>
<keyword evidence="10" id="KW-1185">Reference proteome</keyword>
<dbReference type="SMART" id="SM00421">
    <property type="entry name" value="HTH_LUXR"/>
    <property type="match status" value="1"/>
</dbReference>
<dbReference type="AlphaFoldDB" id="A0A7U4J6H9"/>
<proteinExistence type="predicted"/>
<dbReference type="Pfam" id="PF00196">
    <property type="entry name" value="GerE"/>
    <property type="match status" value="1"/>
</dbReference>
<dbReference type="PROSITE" id="PS50110">
    <property type="entry name" value="RESPONSE_REGULATORY"/>
    <property type="match status" value="1"/>
</dbReference>
<reference evidence="9 10" key="1">
    <citation type="journal article" date="2015" name="Int. J. Syst. Evol. Microbiol.">
        <title>Sphingomonas hengshuiensis sp. nov., isolated from lake wetland.</title>
        <authorList>
            <person name="Wei S."/>
            <person name="Wang T."/>
            <person name="Liu H."/>
            <person name="Zhang C."/>
            <person name="Guo J."/>
            <person name="Wang Q."/>
            <person name="Liang K."/>
            <person name="Zhang Z."/>
        </authorList>
    </citation>
    <scope>NUCLEOTIDE SEQUENCE [LARGE SCALE GENOMIC DNA]</scope>
    <source>
        <strain evidence="9 10">WHSC-8</strain>
    </source>
</reference>
<dbReference type="InterPro" id="IPR016032">
    <property type="entry name" value="Sig_transdc_resp-reg_C-effctor"/>
</dbReference>
<dbReference type="PRINTS" id="PR00038">
    <property type="entry name" value="HTHLUXR"/>
</dbReference>
<organism evidence="9 10">
    <name type="scientific">Sphingomonas hengshuiensis</name>
    <dbReference type="NCBI Taxonomy" id="1609977"/>
    <lineage>
        <taxon>Bacteria</taxon>
        <taxon>Pseudomonadati</taxon>
        <taxon>Pseudomonadota</taxon>
        <taxon>Alphaproteobacteria</taxon>
        <taxon>Sphingomonadales</taxon>
        <taxon>Sphingomonadaceae</taxon>
        <taxon>Sphingomonas</taxon>
    </lineage>
</organism>
<dbReference type="CDD" id="cd06170">
    <property type="entry name" value="LuxR_C_like"/>
    <property type="match status" value="1"/>
</dbReference>
<dbReference type="PANTHER" id="PTHR44688">
    <property type="entry name" value="DNA-BINDING TRANSCRIPTIONAL ACTIVATOR DEVR_DOSR"/>
    <property type="match status" value="1"/>
</dbReference>
<evidence type="ECO:0000256" key="2">
    <source>
        <dbReference type="ARBA" id="ARBA00023012"/>
    </source>
</evidence>
<evidence type="ECO:0000256" key="1">
    <source>
        <dbReference type="ARBA" id="ARBA00022553"/>
    </source>
</evidence>
<gene>
    <name evidence="9" type="ORF">TS85_03925</name>
</gene>
<keyword evidence="3" id="KW-0805">Transcription regulation</keyword>
<dbReference type="InterPro" id="IPR011006">
    <property type="entry name" value="CheY-like_superfamily"/>
</dbReference>
<dbReference type="Pfam" id="PF00072">
    <property type="entry name" value="Response_reg"/>
    <property type="match status" value="1"/>
</dbReference>
<feature type="domain" description="HTH luxR-type" evidence="7">
    <location>
        <begin position="136"/>
        <end position="201"/>
    </location>
</feature>
<evidence type="ECO:0000256" key="3">
    <source>
        <dbReference type="ARBA" id="ARBA00023015"/>
    </source>
</evidence>
<accession>A0A7U4J6H9</accession>
<dbReference type="GO" id="GO:0006355">
    <property type="term" value="P:regulation of DNA-templated transcription"/>
    <property type="evidence" value="ECO:0007669"/>
    <property type="project" value="InterPro"/>
</dbReference>
<keyword evidence="1 6" id="KW-0597">Phosphoprotein</keyword>
<name>A0A7U4J6H9_9SPHN</name>
<dbReference type="EMBL" id="CP010836">
    <property type="protein sequence ID" value="AJP71151.1"/>
    <property type="molecule type" value="Genomic_DNA"/>
</dbReference>
<dbReference type="InterPro" id="IPR001789">
    <property type="entry name" value="Sig_transdc_resp-reg_receiver"/>
</dbReference>
<reference evidence="9 10" key="2">
    <citation type="submission" date="2015-02" db="EMBL/GenBank/DDBJ databases">
        <title>The complete genome of Sphingomonas hengshuiensis sp. WHSC-8 isolated from soil of Hengshui Lake.</title>
        <authorList>
            <person name="Wei S."/>
            <person name="Guo J."/>
            <person name="Su C."/>
            <person name="Wu R."/>
            <person name="Zhang Z."/>
            <person name="Liang K."/>
            <person name="Li H."/>
            <person name="Wang T."/>
            <person name="Liu H."/>
            <person name="Zhang C."/>
            <person name="Li Z."/>
            <person name="Wang Q."/>
            <person name="Meng J."/>
        </authorList>
    </citation>
    <scope>NUCLEOTIDE SEQUENCE [LARGE SCALE GENOMIC DNA]</scope>
    <source>
        <strain evidence="9 10">WHSC-8</strain>
    </source>
</reference>
<dbReference type="Gene3D" id="1.10.10.10">
    <property type="entry name" value="Winged helix-like DNA-binding domain superfamily/Winged helix DNA-binding domain"/>
    <property type="match status" value="1"/>
</dbReference>
<evidence type="ECO:0000259" key="7">
    <source>
        <dbReference type="PROSITE" id="PS50043"/>
    </source>
</evidence>
<dbReference type="KEGG" id="sphi:TS85_03925"/>
<evidence type="ECO:0000256" key="5">
    <source>
        <dbReference type="ARBA" id="ARBA00023163"/>
    </source>
</evidence>
<feature type="domain" description="Response regulatory" evidence="8">
    <location>
        <begin position="6"/>
        <end position="120"/>
    </location>
</feature>
<keyword evidence="4" id="KW-0238">DNA-binding</keyword>
<dbReference type="SMART" id="SM00448">
    <property type="entry name" value="REC"/>
    <property type="match status" value="1"/>
</dbReference>